<dbReference type="EMBL" id="CDMY01000465">
    <property type="protein sequence ID" value="CEM15075.1"/>
    <property type="molecule type" value="Genomic_DNA"/>
</dbReference>
<feature type="region of interest" description="Disordered" evidence="1">
    <location>
        <begin position="268"/>
        <end position="289"/>
    </location>
</feature>
<dbReference type="Pfam" id="PF08584">
    <property type="entry name" value="Ribonuc_P_40"/>
    <property type="match status" value="1"/>
</dbReference>
<protein>
    <submittedName>
        <fullName evidence="2">Uncharacterized protein</fullName>
    </submittedName>
</protein>
<proteinExistence type="predicted"/>
<sequence>MISEWQVDTPRSRVIARWGGLATDSDANKVEGLLMRQPFIQQATLALPRPMDSVEDAEALLESIKKQLHCLRVESLHLSAFCTERFVKGAVPLTSPQQPRRGPRQPSEGVAEPRCVLVSCGPSIDGAAGIAALLPSGKLLLASDPVNATALGIDPCIHHPKPFQREQVPSLRYSMVDLASPAFRKSRLFHRTHFLLSGDRCTSGTMIGYGEGQCGDPTHVQHLLSEDHGQARVTSVPLQYSSAHVSDHPSPDFCQITGLLEACCGPPRKAKRGHGREGGGPSEVYRGGEAPLTTDAETHARLEQQLRILLEELLEWLGCTHLDIPVQKGLYPWLVEDGRDASDLSLWTVRGILEPSQLRHMWKALRERVCSPQSDQRQRCTWGALSIWSVEDAPVAFDEHPHGYDMCGAAHSHLVCFSDGPAVWWLLLQVVNHLDATTA</sequence>
<accession>A0A0G4FM71</accession>
<gene>
    <name evidence="2" type="ORF">Vbra_15703</name>
</gene>
<keyword evidence="3" id="KW-1185">Reference proteome</keyword>
<evidence type="ECO:0000313" key="2">
    <source>
        <dbReference type="EMBL" id="CEM15075.1"/>
    </source>
</evidence>
<dbReference type="InterPro" id="IPR013893">
    <property type="entry name" value="RNase_P_Rpp40"/>
</dbReference>
<dbReference type="Proteomes" id="UP000041254">
    <property type="component" value="Unassembled WGS sequence"/>
</dbReference>
<organism evidence="2 3">
    <name type="scientific">Vitrella brassicaformis (strain CCMP3155)</name>
    <dbReference type="NCBI Taxonomy" id="1169540"/>
    <lineage>
        <taxon>Eukaryota</taxon>
        <taxon>Sar</taxon>
        <taxon>Alveolata</taxon>
        <taxon>Colpodellida</taxon>
        <taxon>Vitrellaceae</taxon>
        <taxon>Vitrella</taxon>
    </lineage>
</organism>
<reference evidence="2 3" key="1">
    <citation type="submission" date="2014-11" db="EMBL/GenBank/DDBJ databases">
        <authorList>
            <person name="Zhu J."/>
            <person name="Qi W."/>
            <person name="Song R."/>
        </authorList>
    </citation>
    <scope>NUCLEOTIDE SEQUENCE [LARGE SCALE GENOMIC DNA]</scope>
</reference>
<name>A0A0G4FM71_VITBC</name>
<dbReference type="InParanoid" id="A0A0G4FM71"/>
<evidence type="ECO:0000256" key="1">
    <source>
        <dbReference type="SAM" id="MobiDB-lite"/>
    </source>
</evidence>
<evidence type="ECO:0000313" key="3">
    <source>
        <dbReference type="Proteomes" id="UP000041254"/>
    </source>
</evidence>
<dbReference type="VEuPathDB" id="CryptoDB:Vbra_15703"/>
<dbReference type="AlphaFoldDB" id="A0A0G4FM71"/>
<dbReference type="GO" id="GO:0030677">
    <property type="term" value="C:ribonuclease P complex"/>
    <property type="evidence" value="ECO:0007669"/>
    <property type="project" value="InterPro"/>
</dbReference>
<dbReference type="GO" id="GO:0001682">
    <property type="term" value="P:tRNA 5'-leader removal"/>
    <property type="evidence" value="ECO:0007669"/>
    <property type="project" value="InterPro"/>
</dbReference>